<dbReference type="EMBL" id="CAJVPG010000431">
    <property type="protein sequence ID" value="CAG8412960.1"/>
    <property type="molecule type" value="Genomic_DNA"/>
</dbReference>
<feature type="transmembrane region" description="Helical" evidence="1">
    <location>
        <begin position="136"/>
        <end position="160"/>
    </location>
</feature>
<proteinExistence type="predicted"/>
<accession>A0A9W4JT34</accession>
<evidence type="ECO:0000256" key="1">
    <source>
        <dbReference type="SAM" id="Phobius"/>
    </source>
</evidence>
<feature type="transmembrane region" description="Helical" evidence="1">
    <location>
        <begin position="106"/>
        <end position="124"/>
    </location>
</feature>
<protein>
    <submittedName>
        <fullName evidence="2">Uncharacterized protein</fullName>
    </submittedName>
</protein>
<keyword evidence="1" id="KW-0812">Transmembrane</keyword>
<keyword evidence="3" id="KW-1185">Reference proteome</keyword>
<keyword evidence="1" id="KW-1133">Transmembrane helix</keyword>
<dbReference type="OrthoDB" id="3436860at2759"/>
<feature type="transmembrane region" description="Helical" evidence="1">
    <location>
        <begin position="68"/>
        <end position="85"/>
    </location>
</feature>
<evidence type="ECO:0000313" key="3">
    <source>
        <dbReference type="Proteomes" id="UP001152649"/>
    </source>
</evidence>
<comment type="caution">
    <text evidence="2">The sequence shown here is derived from an EMBL/GenBank/DDBJ whole genome shotgun (WGS) entry which is preliminary data.</text>
</comment>
<evidence type="ECO:0000313" key="2">
    <source>
        <dbReference type="EMBL" id="CAG8412960.1"/>
    </source>
</evidence>
<sequence>MPSERLLLFNLFFDLFNKSHQSQTEMRIPEPTKRNKFRLDIAIGSLILVTFILTIARVANKGTPSSRANTWGIAVCLKSAIFLAYQLCTAHVERLKRWASTKANKILTIIDTVFWFALFIITIMGTSGSHSTSSRALGVIIAILVIVLCALSVFDVYICFRIRSYFKRHGVLPNEGAPKPPGSV</sequence>
<gene>
    <name evidence="2" type="ORF">PSALAMII_LOCUS9023</name>
</gene>
<organism evidence="2 3">
    <name type="scientific">Penicillium salamii</name>
    <dbReference type="NCBI Taxonomy" id="1612424"/>
    <lineage>
        <taxon>Eukaryota</taxon>
        <taxon>Fungi</taxon>
        <taxon>Dikarya</taxon>
        <taxon>Ascomycota</taxon>
        <taxon>Pezizomycotina</taxon>
        <taxon>Eurotiomycetes</taxon>
        <taxon>Eurotiomycetidae</taxon>
        <taxon>Eurotiales</taxon>
        <taxon>Aspergillaceae</taxon>
        <taxon>Penicillium</taxon>
    </lineage>
</organism>
<name>A0A9W4JT34_9EURO</name>
<feature type="transmembrane region" description="Helical" evidence="1">
    <location>
        <begin position="37"/>
        <end position="56"/>
    </location>
</feature>
<keyword evidence="1" id="KW-0472">Membrane</keyword>
<dbReference type="AlphaFoldDB" id="A0A9W4JT34"/>
<reference evidence="2" key="1">
    <citation type="submission" date="2021-07" db="EMBL/GenBank/DDBJ databases">
        <authorList>
            <person name="Branca A.L. A."/>
        </authorList>
    </citation>
    <scope>NUCLEOTIDE SEQUENCE</scope>
</reference>
<dbReference type="Proteomes" id="UP001152649">
    <property type="component" value="Unassembled WGS sequence"/>
</dbReference>